<protein>
    <submittedName>
        <fullName evidence="1">RNA-directed DNA polymerase (Reverse transcriptase)</fullName>
    </submittedName>
</protein>
<sequence>MENIKVLDLLAEEGSLSLEESRDRSIALSDLWDLLRIKDAQIFQRSRSRWLKEGDANTSYFHSCVKTRSRRNAILALRVGDRWVESVNDIRAEIVGYFSRHFTEEVSS</sequence>
<keyword evidence="1" id="KW-0808">Transferase</keyword>
<keyword evidence="1" id="KW-0695">RNA-directed DNA polymerase</keyword>
<dbReference type="GO" id="GO:0003964">
    <property type="term" value="F:RNA-directed DNA polymerase activity"/>
    <property type="evidence" value="ECO:0007669"/>
    <property type="project" value="UniProtKB-KW"/>
</dbReference>
<accession>A0A392RJB5</accession>
<organism evidence="1 2">
    <name type="scientific">Trifolium medium</name>
    <dbReference type="NCBI Taxonomy" id="97028"/>
    <lineage>
        <taxon>Eukaryota</taxon>
        <taxon>Viridiplantae</taxon>
        <taxon>Streptophyta</taxon>
        <taxon>Embryophyta</taxon>
        <taxon>Tracheophyta</taxon>
        <taxon>Spermatophyta</taxon>
        <taxon>Magnoliopsida</taxon>
        <taxon>eudicotyledons</taxon>
        <taxon>Gunneridae</taxon>
        <taxon>Pentapetalae</taxon>
        <taxon>rosids</taxon>
        <taxon>fabids</taxon>
        <taxon>Fabales</taxon>
        <taxon>Fabaceae</taxon>
        <taxon>Papilionoideae</taxon>
        <taxon>50 kb inversion clade</taxon>
        <taxon>NPAAA clade</taxon>
        <taxon>Hologalegina</taxon>
        <taxon>IRL clade</taxon>
        <taxon>Trifolieae</taxon>
        <taxon>Trifolium</taxon>
    </lineage>
</organism>
<reference evidence="1 2" key="1">
    <citation type="journal article" date="2018" name="Front. Plant Sci.">
        <title>Red Clover (Trifolium pratense) and Zigzag Clover (T. medium) - A Picture of Genomic Similarities and Differences.</title>
        <authorList>
            <person name="Dluhosova J."/>
            <person name="Istvanek J."/>
            <person name="Nedelnik J."/>
            <person name="Repkova J."/>
        </authorList>
    </citation>
    <scope>NUCLEOTIDE SEQUENCE [LARGE SCALE GENOMIC DNA]</scope>
    <source>
        <strain evidence="2">cv. 10/8</strain>
        <tissue evidence="1">Leaf</tissue>
    </source>
</reference>
<dbReference type="EMBL" id="LXQA010228403">
    <property type="protein sequence ID" value="MCI35916.1"/>
    <property type="molecule type" value="Genomic_DNA"/>
</dbReference>
<evidence type="ECO:0000313" key="2">
    <source>
        <dbReference type="Proteomes" id="UP000265520"/>
    </source>
</evidence>
<feature type="non-terminal residue" evidence="1">
    <location>
        <position position="108"/>
    </location>
</feature>
<evidence type="ECO:0000313" key="1">
    <source>
        <dbReference type="EMBL" id="MCI35916.1"/>
    </source>
</evidence>
<keyword evidence="2" id="KW-1185">Reference proteome</keyword>
<name>A0A392RJB5_9FABA</name>
<dbReference type="AlphaFoldDB" id="A0A392RJB5"/>
<proteinExistence type="predicted"/>
<keyword evidence="1" id="KW-0548">Nucleotidyltransferase</keyword>
<comment type="caution">
    <text evidence="1">The sequence shown here is derived from an EMBL/GenBank/DDBJ whole genome shotgun (WGS) entry which is preliminary data.</text>
</comment>
<dbReference type="Proteomes" id="UP000265520">
    <property type="component" value="Unassembled WGS sequence"/>
</dbReference>